<evidence type="ECO:0000313" key="2">
    <source>
        <dbReference type="EMBL" id="REG00887.1"/>
    </source>
</evidence>
<dbReference type="SUPFAM" id="SSF52091">
    <property type="entry name" value="SpoIIaa-like"/>
    <property type="match status" value="1"/>
</dbReference>
<dbReference type="Pfam" id="PF01740">
    <property type="entry name" value="STAS"/>
    <property type="match status" value="1"/>
</dbReference>
<evidence type="ECO:0000259" key="1">
    <source>
        <dbReference type="Pfam" id="PF01740"/>
    </source>
</evidence>
<dbReference type="CDD" id="cd07043">
    <property type="entry name" value="STAS_anti-anti-sigma_factors"/>
    <property type="match status" value="1"/>
</dbReference>
<gene>
    <name evidence="2" type="ORF">DFJ67_6946</name>
</gene>
<dbReference type="OrthoDB" id="3398475at2"/>
<comment type="caution">
    <text evidence="2">The sequence shown here is derived from an EMBL/GenBank/DDBJ whole genome shotgun (WGS) entry which is preliminary data.</text>
</comment>
<reference evidence="2 3" key="1">
    <citation type="submission" date="2018-08" db="EMBL/GenBank/DDBJ databases">
        <title>Sequencing the genomes of 1000 actinobacteria strains.</title>
        <authorList>
            <person name="Klenk H.-P."/>
        </authorList>
    </citation>
    <scope>NUCLEOTIDE SEQUENCE [LARGE SCALE GENOMIC DNA]</scope>
    <source>
        <strain evidence="2 3">DSM 44099</strain>
    </source>
</reference>
<proteinExistence type="predicted"/>
<dbReference type="AlphaFoldDB" id="A0A3D9ZU17"/>
<dbReference type="InterPro" id="IPR036513">
    <property type="entry name" value="STAS_dom_sf"/>
</dbReference>
<sequence>MATFRHDTDFFSLLMRAENGLVCIRLIGEVDADCERLLTRTTTNLHYLAPRRLFVDLAEVSFAGAALVSFLVRAVDALPPTCTVVLCRPSPRTTRLLRITSSDSIACRFDQLPDAWLEPYTTDRLNSGSRAPGTRPWGLLDMAPDADAVPAWPMNS</sequence>
<protein>
    <submittedName>
        <fullName evidence="2">Anti-anti-sigma factor</fullName>
    </submittedName>
</protein>
<dbReference type="InterPro" id="IPR002645">
    <property type="entry name" value="STAS_dom"/>
</dbReference>
<organism evidence="2 3">
    <name type="scientific">Asanoa ferruginea</name>
    <dbReference type="NCBI Taxonomy" id="53367"/>
    <lineage>
        <taxon>Bacteria</taxon>
        <taxon>Bacillati</taxon>
        <taxon>Actinomycetota</taxon>
        <taxon>Actinomycetes</taxon>
        <taxon>Micromonosporales</taxon>
        <taxon>Micromonosporaceae</taxon>
        <taxon>Asanoa</taxon>
    </lineage>
</organism>
<dbReference type="Proteomes" id="UP000256913">
    <property type="component" value="Unassembled WGS sequence"/>
</dbReference>
<feature type="domain" description="STAS" evidence="1">
    <location>
        <begin position="15"/>
        <end position="104"/>
    </location>
</feature>
<evidence type="ECO:0000313" key="3">
    <source>
        <dbReference type="Proteomes" id="UP000256913"/>
    </source>
</evidence>
<dbReference type="RefSeq" id="WP_116072744.1">
    <property type="nucleotide sequence ID" value="NZ_BONB01000010.1"/>
</dbReference>
<accession>A0A3D9ZU17</accession>
<dbReference type="EMBL" id="QUMQ01000001">
    <property type="protein sequence ID" value="REG00887.1"/>
    <property type="molecule type" value="Genomic_DNA"/>
</dbReference>
<keyword evidence="3" id="KW-1185">Reference proteome</keyword>
<dbReference type="Gene3D" id="3.30.750.24">
    <property type="entry name" value="STAS domain"/>
    <property type="match status" value="1"/>
</dbReference>
<name>A0A3D9ZU17_9ACTN</name>